<organism evidence="2 3">
    <name type="scientific">Gemella bergeri ATCC 700627</name>
    <dbReference type="NCBI Taxonomy" id="1321820"/>
    <lineage>
        <taxon>Bacteria</taxon>
        <taxon>Bacillati</taxon>
        <taxon>Bacillota</taxon>
        <taxon>Bacilli</taxon>
        <taxon>Bacillales</taxon>
        <taxon>Gemellaceae</taxon>
        <taxon>Gemella</taxon>
    </lineage>
</organism>
<dbReference type="PATRIC" id="fig|1321820.3.peg.301"/>
<proteinExistence type="inferred from homology"/>
<comment type="similarity">
    <text evidence="1">Belongs to the YggT family.</text>
</comment>
<comment type="caution">
    <text evidence="2">The sequence shown here is derived from an EMBL/GenBank/DDBJ whole genome shotgun (WGS) entry which is preliminary data.</text>
</comment>
<evidence type="ECO:0000256" key="1">
    <source>
        <dbReference type="ARBA" id="ARBA00010894"/>
    </source>
</evidence>
<dbReference type="Proteomes" id="UP000016637">
    <property type="component" value="Unassembled WGS sequence"/>
</dbReference>
<evidence type="ECO:0008006" key="4">
    <source>
        <dbReference type="Google" id="ProtNLM"/>
    </source>
</evidence>
<dbReference type="InterPro" id="IPR003425">
    <property type="entry name" value="CCB3/YggT"/>
</dbReference>
<accession>U2QUJ0</accession>
<dbReference type="PANTHER" id="PTHR33219:SF14">
    <property type="entry name" value="PROTEIN COFACTOR ASSEMBLY OF COMPLEX C SUBUNIT B CCB3, CHLOROPLASTIC-RELATED"/>
    <property type="match status" value="1"/>
</dbReference>
<dbReference type="HOGENOM" id="CLU_3136088_0_0_9"/>
<dbReference type="PANTHER" id="PTHR33219">
    <property type="entry name" value="YLMG HOMOLOG PROTEIN 2, CHLOROPLASTIC"/>
    <property type="match status" value="1"/>
</dbReference>
<gene>
    <name evidence="2" type="ORF">HMPREF1983_00307</name>
</gene>
<keyword evidence="3" id="KW-1185">Reference proteome</keyword>
<protein>
    <recommendedName>
        <fullName evidence="4">YGGT family protein</fullName>
    </recommendedName>
</protein>
<dbReference type="AlphaFoldDB" id="U2QUJ0"/>
<dbReference type="GO" id="GO:0016020">
    <property type="term" value="C:membrane"/>
    <property type="evidence" value="ECO:0007669"/>
    <property type="project" value="InterPro"/>
</dbReference>
<evidence type="ECO:0000313" key="2">
    <source>
        <dbReference type="EMBL" id="ERK60206.1"/>
    </source>
</evidence>
<reference evidence="2 3" key="1">
    <citation type="submission" date="2013-08" db="EMBL/GenBank/DDBJ databases">
        <authorList>
            <person name="Weinstock G."/>
            <person name="Sodergren E."/>
            <person name="Wylie T."/>
            <person name="Fulton L."/>
            <person name="Fulton R."/>
            <person name="Fronick C."/>
            <person name="O'Laughlin M."/>
            <person name="Godfrey J."/>
            <person name="Miner T."/>
            <person name="Herter B."/>
            <person name="Appelbaum E."/>
            <person name="Cordes M."/>
            <person name="Lek S."/>
            <person name="Wollam A."/>
            <person name="Pepin K.H."/>
            <person name="Palsikar V.B."/>
            <person name="Mitreva M."/>
            <person name="Wilson R.K."/>
        </authorList>
    </citation>
    <scope>NUCLEOTIDE SEQUENCE [LARGE SCALE GENOMIC DNA]</scope>
    <source>
        <strain evidence="2 3">ATCC 700627</strain>
    </source>
</reference>
<dbReference type="EMBL" id="AWVP01000016">
    <property type="protein sequence ID" value="ERK60206.1"/>
    <property type="molecule type" value="Genomic_DNA"/>
</dbReference>
<sequence length="49" mass="5726">MEFLEKFCEPFLKIFRKLIPPFGILDISPIIAFIALDVLRRLLLGFIFA</sequence>
<dbReference type="Pfam" id="PF02325">
    <property type="entry name" value="CCB3_YggT"/>
    <property type="match status" value="1"/>
</dbReference>
<evidence type="ECO:0000313" key="3">
    <source>
        <dbReference type="Proteomes" id="UP000016637"/>
    </source>
</evidence>
<name>U2QUJ0_9BACL</name>